<evidence type="ECO:0000313" key="3">
    <source>
        <dbReference type="Proteomes" id="UP000694395"/>
    </source>
</evidence>
<reference evidence="2" key="1">
    <citation type="submission" date="2020-07" db="EMBL/GenBank/DDBJ databases">
        <title>A long reads based de novo assembly of the rainbow trout Arlee double haploid line genome.</title>
        <authorList>
            <person name="Gao G."/>
            <person name="Palti Y."/>
        </authorList>
    </citation>
    <scope>NUCLEOTIDE SEQUENCE [LARGE SCALE GENOMIC DNA]</scope>
</reference>
<feature type="compositionally biased region" description="Gly residues" evidence="1">
    <location>
        <begin position="36"/>
        <end position="46"/>
    </location>
</feature>
<evidence type="ECO:0000313" key="2">
    <source>
        <dbReference type="Ensembl" id="ENSOMYP00000118841.1"/>
    </source>
</evidence>
<proteinExistence type="predicted"/>
<protein>
    <submittedName>
        <fullName evidence="2">Uncharacterized protein</fullName>
    </submittedName>
</protein>
<organism evidence="2 3">
    <name type="scientific">Oncorhynchus mykiss</name>
    <name type="common">Rainbow trout</name>
    <name type="synonym">Salmo gairdneri</name>
    <dbReference type="NCBI Taxonomy" id="8022"/>
    <lineage>
        <taxon>Eukaryota</taxon>
        <taxon>Metazoa</taxon>
        <taxon>Chordata</taxon>
        <taxon>Craniata</taxon>
        <taxon>Vertebrata</taxon>
        <taxon>Euteleostomi</taxon>
        <taxon>Actinopterygii</taxon>
        <taxon>Neopterygii</taxon>
        <taxon>Teleostei</taxon>
        <taxon>Protacanthopterygii</taxon>
        <taxon>Salmoniformes</taxon>
        <taxon>Salmonidae</taxon>
        <taxon>Salmoninae</taxon>
        <taxon>Oncorhynchus</taxon>
    </lineage>
</organism>
<feature type="compositionally biased region" description="Basic and acidic residues" evidence="1">
    <location>
        <begin position="47"/>
        <end position="59"/>
    </location>
</feature>
<dbReference type="Ensembl" id="ENSOMYT00000120828.1">
    <property type="protein sequence ID" value="ENSOMYP00000118841.1"/>
    <property type="gene ID" value="ENSOMYG00000072056.1"/>
</dbReference>
<feature type="region of interest" description="Disordered" evidence="1">
    <location>
        <begin position="1"/>
        <end position="74"/>
    </location>
</feature>
<accession>A0A8K9UZL0</accession>
<dbReference type="AlphaFoldDB" id="A0A8K9UZL0"/>
<evidence type="ECO:0000256" key="1">
    <source>
        <dbReference type="SAM" id="MobiDB-lite"/>
    </source>
</evidence>
<dbReference type="GeneTree" id="ENSGT00990000213803"/>
<reference evidence="2" key="2">
    <citation type="submission" date="2025-08" db="UniProtKB">
        <authorList>
            <consortium name="Ensembl"/>
        </authorList>
    </citation>
    <scope>IDENTIFICATION</scope>
</reference>
<name>A0A8K9UZL0_ONCMY</name>
<sequence length="74" mass="7821">MKDRPGEANGQKDQGAGQEVLGGGRERERRVCVCVWGGGGGGGGGRSETEQGKPVDRSSKGARRMLHAGREREK</sequence>
<keyword evidence="3" id="KW-1185">Reference proteome</keyword>
<dbReference type="Proteomes" id="UP000694395">
    <property type="component" value="Chromosome 1"/>
</dbReference>
<reference evidence="2" key="3">
    <citation type="submission" date="2025-09" db="UniProtKB">
        <authorList>
            <consortium name="Ensembl"/>
        </authorList>
    </citation>
    <scope>IDENTIFICATION</scope>
</reference>